<proteinExistence type="predicted"/>
<sequence>MPKPFQKLGEIFGVSPSKGSFKEEDFPFKVNSWEDLLHLVKPIKEKNFYFSISPKKPSWFIEKDWPPKKLEVKFHLTSEYIEGKKRGVPIEILWKLREGLFSVQASLNLRGYFVEEAKILFETFIQQALNKGLSCVLIIHGRGLSSKGKPVLKEKVREWLEKGPYRKYILAYASAKPCDGGPGATYVLLTQRPLKK</sequence>
<dbReference type="PANTHER" id="PTHR35562:SF2">
    <property type="entry name" value="DNA ENDONUCLEASE SMRA-RELATED"/>
    <property type="match status" value="1"/>
</dbReference>
<dbReference type="AlphaFoldDB" id="A0A2N7PJN1"/>
<evidence type="ECO:0000259" key="1">
    <source>
        <dbReference type="PROSITE" id="PS50828"/>
    </source>
</evidence>
<name>A0A2N7PJN1_9BACT</name>
<dbReference type="Pfam" id="PF01713">
    <property type="entry name" value="Smr"/>
    <property type="match status" value="1"/>
</dbReference>
<dbReference type="EMBL" id="PNIE01000049">
    <property type="protein sequence ID" value="PMP62974.1"/>
    <property type="molecule type" value="Genomic_DNA"/>
</dbReference>
<protein>
    <recommendedName>
        <fullName evidence="1">Smr domain-containing protein</fullName>
    </recommendedName>
</protein>
<dbReference type="PROSITE" id="PS50828">
    <property type="entry name" value="SMR"/>
    <property type="match status" value="1"/>
</dbReference>
<dbReference type="SMART" id="SM00463">
    <property type="entry name" value="SMR"/>
    <property type="match status" value="1"/>
</dbReference>
<gene>
    <name evidence="2" type="ORF">C0197_03515</name>
</gene>
<evidence type="ECO:0000313" key="3">
    <source>
        <dbReference type="Proteomes" id="UP000235731"/>
    </source>
</evidence>
<organism evidence="2 3">
    <name type="scientific">Caldimicrobium thiodismutans</name>
    <dbReference type="NCBI Taxonomy" id="1653476"/>
    <lineage>
        <taxon>Bacteria</taxon>
        <taxon>Pseudomonadati</taxon>
        <taxon>Thermodesulfobacteriota</taxon>
        <taxon>Thermodesulfobacteria</taxon>
        <taxon>Thermodesulfobacteriales</taxon>
        <taxon>Thermodesulfobacteriaceae</taxon>
        <taxon>Caldimicrobium</taxon>
    </lineage>
</organism>
<dbReference type="Gene3D" id="3.30.1370.110">
    <property type="match status" value="1"/>
</dbReference>
<accession>A0A2N7PJN1</accession>
<dbReference type="InterPro" id="IPR002625">
    <property type="entry name" value="Smr_dom"/>
</dbReference>
<evidence type="ECO:0000313" key="2">
    <source>
        <dbReference type="EMBL" id="PMP62974.1"/>
    </source>
</evidence>
<reference evidence="2 3" key="1">
    <citation type="submission" date="2018-01" db="EMBL/GenBank/DDBJ databases">
        <title>Metagenomic assembled genomes from two thermal pools in the Uzon Caldera, Kamchatka, Russia.</title>
        <authorList>
            <person name="Wilkins L."/>
            <person name="Ettinger C."/>
        </authorList>
    </citation>
    <scope>NUCLEOTIDE SEQUENCE [LARGE SCALE GENOMIC DNA]</scope>
    <source>
        <strain evidence="2">ZAV-15</strain>
    </source>
</reference>
<dbReference type="PANTHER" id="PTHR35562">
    <property type="entry name" value="DNA ENDONUCLEASE SMRA-RELATED"/>
    <property type="match status" value="1"/>
</dbReference>
<dbReference type="SUPFAM" id="SSF160443">
    <property type="entry name" value="SMR domain-like"/>
    <property type="match status" value="1"/>
</dbReference>
<feature type="domain" description="Smr" evidence="1">
    <location>
        <begin position="107"/>
        <end position="190"/>
    </location>
</feature>
<dbReference type="InterPro" id="IPR036063">
    <property type="entry name" value="Smr_dom_sf"/>
</dbReference>
<comment type="caution">
    <text evidence="2">The sequence shown here is derived from an EMBL/GenBank/DDBJ whole genome shotgun (WGS) entry which is preliminary data.</text>
</comment>
<dbReference type="Proteomes" id="UP000235731">
    <property type="component" value="Unassembled WGS sequence"/>
</dbReference>